<dbReference type="Proteomes" id="UP000075883">
    <property type="component" value="Unassembled WGS sequence"/>
</dbReference>
<organism evidence="5 6">
    <name type="scientific">Anopheles culicifacies</name>
    <dbReference type="NCBI Taxonomy" id="139723"/>
    <lineage>
        <taxon>Eukaryota</taxon>
        <taxon>Metazoa</taxon>
        <taxon>Ecdysozoa</taxon>
        <taxon>Arthropoda</taxon>
        <taxon>Hexapoda</taxon>
        <taxon>Insecta</taxon>
        <taxon>Pterygota</taxon>
        <taxon>Neoptera</taxon>
        <taxon>Endopterygota</taxon>
        <taxon>Diptera</taxon>
        <taxon>Nematocera</taxon>
        <taxon>Culicoidea</taxon>
        <taxon>Culicidae</taxon>
        <taxon>Anophelinae</taxon>
        <taxon>Anopheles</taxon>
        <taxon>culicifacies species complex</taxon>
    </lineage>
</organism>
<dbReference type="VEuPathDB" id="VectorBase:ACUA000038"/>
<evidence type="ECO:0008006" key="7">
    <source>
        <dbReference type="Google" id="ProtNLM"/>
    </source>
</evidence>
<dbReference type="GO" id="GO:0005737">
    <property type="term" value="C:cytoplasm"/>
    <property type="evidence" value="ECO:0007669"/>
    <property type="project" value="TreeGrafter"/>
</dbReference>
<dbReference type="EnsemblMetazoa" id="ACUA000038-RA">
    <property type="protein sequence ID" value="ACUA000038-PA"/>
    <property type="gene ID" value="ACUA000038"/>
</dbReference>
<evidence type="ECO:0000313" key="6">
    <source>
        <dbReference type="Proteomes" id="UP000075883"/>
    </source>
</evidence>
<dbReference type="EMBL" id="AXCM01010001">
    <property type="status" value="NOT_ANNOTATED_CDS"/>
    <property type="molecule type" value="Genomic_DNA"/>
</dbReference>
<keyword evidence="2" id="KW-0072">Autophagy</keyword>
<dbReference type="PANTHER" id="PTHR31139:SF4">
    <property type="entry name" value="ECTOPIC P GRANULES PROTEIN 5 HOMOLOG"/>
    <property type="match status" value="1"/>
</dbReference>
<keyword evidence="6" id="KW-1185">Reference proteome</keyword>
<dbReference type="STRING" id="139723.A0A182LRB6"/>
<sequence length="2280" mass="259829">MEAVKPNAKEVEPVDDLVLETFTELPPPNVTLSQSERVAEEKVDALSNKSEQSIVREAVEEFQLEAGNDTVETHTPNEKVNAEQSNDFTPTAPPCVTPISNIPNIMYPDLSQLKLESNIDHLIVPTTSNAIAFKHSRISVPHTRTLYLKCIRQMEDTLLQTDQEHLNVLEQQFVATENPHAVAKDSGGYDGDLYMTIQSYRVAYHSYCVIAKEQNVVHQQISSLRGRCWDFQQVKFSASGHCDDGRLVNVTLKSRVATLNVEQCKEAKSEMSLLLERLVMKEKEAMMQLHHSRWLVEKNVYDSPKTDPDRTLAWRIKLRVVGNALRIEMFQNDCDKGEQCEYVQDLRKWFLHLGTLLLRSSNVDDRVWLMFHLLRFPNGISKWAHVLVHPLPITSVSSAQELSDSELQDILTLIHVLLRPIIERQTFLAPIEDIIGHKKIPSEVGSSAAKTGDTFEWVDSDGEDSTTDKRIRPIKESDLLVLLDQIPFQRLFATITGRAMHRVVNGEVSKLPTTEMLRLITFANKLVVILGKGLSTYGGVARYNHFAQRLSLLINDTVKFVSDVLRFYYDSCGSHASEEVELVQVHFDTFVFGAARCIYSGDFELDIKHLPDCSPMKQIGKNVAKQAPHDLYNVLKPFVDLALARDASNDLEFISNITKTLFELLASIDTNELVCAEIIVEQIHMILEQSVIVLSVLLQMLVSHDTKQTQTTANDWQQKGNRLLEVFCSKKLMLMRWRPTESDIHVILEMMLNYVRTHIYHKLALGLLMYINYGDNSESYVTQQLQTRIAFSVVVAFRKNQLATKDDDSTEFKNYQERCLFVLLQLRVHALDQPSPIVRHLILNPSTVDLRHIPMLEQFRDVQAAIDEQCPVACLTALLTTTIGHWVPVFCQDGVDLLKLLLEQHHLDTIVVRCLELISLLFIECPQALSTNKRYIALLSQLVESDNELNWSQQTTDQQKQYKLEEAFALKLLGEAKMGKMGAMLVSQVDSYWRCGYATPPLLICMWFDWLTQIHDWINSAKVLRLLNVLASISFGHTDAWNALRDKMCLFFKSLSQVKQKQPGIHSLWSKIIGTEPPLLYGTLPSDCVALALLVYSIEYQQLELDTELWLKLLRTLKRNKIIKLDTAIKEVNATLQLREEDFCPSSDSLVFFKAARFLVRANVEHPLYLAVCQQFFIIYLTRVTDVGDEQHGVSDRLYGYDTGLMEKMKQECWPECINQRSMATIHHIMVERWYSLYRVITSHSLADDVPSVVQPLLSPLQAIRRRLENCYSNPPPLSITDCNTELQDLLDALHKPPTVRVKRIAESLRIVKKYIEKTCVSMKTELNHCQDDLFELYQQLYLNEDKHIVKQAKCSILYCTGAASVKVHTKCAVIDKSVEDRIVNRLKRLQMCVHMVINIPPYIMQHTIFLRELWNSLFVDYCTETDQLTVQTLNGAIRTMLRTLLHEVSDENFVPPLSFAVRLSMDTYRHDLSNLMFEEVGQLFANALEDGKKPSNVIVAMLEHSRIPAGPLLLVYRQLVKQKHDSLERNLFVDLFDKKLNLLEWLKEHNITSDEVDQFAKLIVIGLYKSRPAESVSPAGSEQQTEKDIQFSNILISHLVLLAGSNFPENYGKIVQYTLNAYSQWPTLPPLMLLELVNLLRSRAKLSNLHLGMQETALCQAHRQFAEANCADPVLSFQVLEFLMVSVTEHFVRQCDNAYPWNGMYRRHGPYVEVVGLMLSMFSQSFLAYGMIDNPIRHVRDHLLPIVYRLFERWVVPYGAVTVSLPEGFSASSTYTKSTAISANVSSRHFNNDKAKWMFSVLLNTINYTIDKVLVAYADTDDCSQILLYFLNWYLEWFVDSRIMTSALYVFNMLVLDLPWERLQPSEMLIERMHSLLEHHSPECHELLACVFYFARLSWETLHVAELIPAMDWFVITAEADCMLRAPKASCRGLDDAFLELLEIVAGLRFNDANRLLPGGMQLLKRKLYISVIVRMLMNAGRSTGKLSNVKPLLVVAVQQLLRSIGTVVDGLPLANDTEIECPRSNETRAMAIELLTSINKWQTEKLHFLYHWEKALCNPAAQLGLVKQLLAAISELKISEPAEYYLYPLWCTLIYSLLTVQPEPDAAIRTAIGLFGTVNDNSSFWVVGMLKKMLGKEKQASGRISATRCLIGYALAVLLAHVYAQQAPKQTAGTPEVDDYSDVSSRGNEPFTLPKLLSAPEKRASRSRIVSAAKEHFKSVCSASSHKEFHSRVITLVDTIGGMEEPCRIFHYAKDIIILLESRVEPLLNSLLEALISQ</sequence>
<evidence type="ECO:0000259" key="3">
    <source>
        <dbReference type="Pfam" id="PF26103"/>
    </source>
</evidence>
<feature type="domain" description="Epg5-like TPR" evidence="4">
    <location>
        <begin position="1105"/>
        <end position="1220"/>
    </location>
</feature>
<evidence type="ECO:0000256" key="2">
    <source>
        <dbReference type="ARBA" id="ARBA00023006"/>
    </source>
</evidence>
<protein>
    <recommendedName>
        <fullName evidence="7">Ectopic P granules protein 5 homolog</fullName>
    </recommendedName>
</protein>
<dbReference type="Pfam" id="PF26103">
    <property type="entry name" value="TPR_Epg5"/>
    <property type="match status" value="1"/>
</dbReference>
<dbReference type="PANTHER" id="PTHR31139">
    <property type="entry name" value="ECTOPIC P GRANULES PROTEIN 5 HOMOLOG"/>
    <property type="match status" value="1"/>
</dbReference>
<dbReference type="Pfam" id="PF26573">
    <property type="entry name" value="TPR_Epg5_2"/>
    <property type="match status" value="1"/>
</dbReference>
<evidence type="ECO:0000259" key="4">
    <source>
        <dbReference type="Pfam" id="PF26573"/>
    </source>
</evidence>
<proteinExistence type="inferred from homology"/>
<accession>A0A182LRB6</accession>
<dbReference type="GO" id="GO:0097352">
    <property type="term" value="P:autophagosome maturation"/>
    <property type="evidence" value="ECO:0007669"/>
    <property type="project" value="TreeGrafter"/>
</dbReference>
<dbReference type="InterPro" id="IPR058750">
    <property type="entry name" value="TPR_Epg5"/>
</dbReference>
<evidence type="ECO:0000256" key="1">
    <source>
        <dbReference type="ARBA" id="ARBA00010948"/>
    </source>
</evidence>
<dbReference type="InterPro" id="IPR059030">
    <property type="entry name" value="TPR_Epg5_mid"/>
</dbReference>
<dbReference type="InterPro" id="IPR051436">
    <property type="entry name" value="Autophagy-related_EPG5"/>
</dbReference>
<comment type="similarity">
    <text evidence="1">Belongs to the EPG5 family.</text>
</comment>
<dbReference type="EMBL" id="AXCM01010002">
    <property type="status" value="NOT_ANNOTATED_CDS"/>
    <property type="molecule type" value="Genomic_DNA"/>
</dbReference>
<feature type="domain" description="Epg5-like central TPR repeats" evidence="3">
    <location>
        <begin position="1498"/>
        <end position="1894"/>
    </location>
</feature>
<evidence type="ECO:0000313" key="5">
    <source>
        <dbReference type="EnsemblMetazoa" id="ACUA000038-PA"/>
    </source>
</evidence>
<reference evidence="6" key="1">
    <citation type="submission" date="2013-09" db="EMBL/GenBank/DDBJ databases">
        <title>The Genome Sequence of Anopheles culicifacies species A.</title>
        <authorList>
            <consortium name="The Broad Institute Genomics Platform"/>
            <person name="Neafsey D.E."/>
            <person name="Besansky N."/>
            <person name="Howell P."/>
            <person name="Walton C."/>
            <person name="Young S.K."/>
            <person name="Zeng Q."/>
            <person name="Gargeya S."/>
            <person name="Fitzgerald M."/>
            <person name="Haas B."/>
            <person name="Abouelleil A."/>
            <person name="Allen A.W."/>
            <person name="Alvarado L."/>
            <person name="Arachchi H.M."/>
            <person name="Berlin A.M."/>
            <person name="Chapman S.B."/>
            <person name="Gainer-Dewar J."/>
            <person name="Goldberg J."/>
            <person name="Griggs A."/>
            <person name="Gujja S."/>
            <person name="Hansen M."/>
            <person name="Howarth C."/>
            <person name="Imamovic A."/>
            <person name="Ireland A."/>
            <person name="Larimer J."/>
            <person name="McCowan C."/>
            <person name="Murphy C."/>
            <person name="Pearson M."/>
            <person name="Poon T.W."/>
            <person name="Priest M."/>
            <person name="Roberts A."/>
            <person name="Saif S."/>
            <person name="Shea T."/>
            <person name="Sisk P."/>
            <person name="Sykes S."/>
            <person name="Wortman J."/>
            <person name="Nusbaum C."/>
            <person name="Birren B."/>
        </authorList>
    </citation>
    <scope>NUCLEOTIDE SEQUENCE [LARGE SCALE GENOMIC DNA]</scope>
    <source>
        <strain evidence="6">A-37</strain>
    </source>
</reference>
<reference evidence="5" key="2">
    <citation type="submission" date="2020-05" db="UniProtKB">
        <authorList>
            <consortium name="EnsemblMetazoa"/>
        </authorList>
    </citation>
    <scope>IDENTIFICATION</scope>
    <source>
        <strain evidence="5">A-37</strain>
    </source>
</reference>
<name>A0A182LRB6_9DIPT</name>